<gene>
    <name evidence="2" type="ORF">CCMP2556_LOCUS52380</name>
</gene>
<evidence type="ECO:0000313" key="2">
    <source>
        <dbReference type="EMBL" id="CAK9113109.1"/>
    </source>
</evidence>
<dbReference type="PANTHER" id="PTHR33153:SF3">
    <property type="entry name" value="TRAFFICKING PROTEIN PARTICLE COMPLEX SUBUNIT 11 DOMAIN-CONTAINING PROTEIN"/>
    <property type="match status" value="1"/>
</dbReference>
<accession>A0ABP0SL30</accession>
<dbReference type="Pfam" id="PF25273">
    <property type="entry name" value="DUF7869"/>
    <property type="match status" value="1"/>
</dbReference>
<dbReference type="PANTHER" id="PTHR33153">
    <property type="entry name" value="MYND-TYPE DOMAIN-CONTAINING PROTEIN"/>
    <property type="match status" value="1"/>
</dbReference>
<dbReference type="Proteomes" id="UP001642484">
    <property type="component" value="Unassembled WGS sequence"/>
</dbReference>
<protein>
    <recommendedName>
        <fullName evidence="1">DUF7869 domain-containing protein</fullName>
    </recommendedName>
</protein>
<keyword evidence="3" id="KW-1185">Reference proteome</keyword>
<evidence type="ECO:0000259" key="1">
    <source>
        <dbReference type="Pfam" id="PF25273"/>
    </source>
</evidence>
<feature type="domain" description="DUF7869" evidence="1">
    <location>
        <begin position="95"/>
        <end position="231"/>
    </location>
</feature>
<sequence length="1630" mass="183289">MYGTDDEFEASNNLLLQTDDEFENGDTVSEENHLDCDVLLQTDSETEPVLLFFWLIYTSAAEILPIKLQMPVDLNDTHHTDGDPDFEERYASNFMRQLPLGLHVQADNCPREGKNTYVFTYLLALVIQGSFKYCTMAFLRTAHSHEDVDQCFGQLARLIQGKSFDSPSDLIELINRSAGRNPDRATARIQGSSAEACKLDQVACWKEWVAQCGIKVMGMRRVHYLRICLRQDIGAETLNNVAEVEDFPRGCGAAPDPNDIFLVTKRWLHDVPVQRVIGLVTAFQAKQMRVGMAPPAGIAPHRSISSQVTKNLKTMVPKCRRLGELSEKAARYLLDWVSGTLRQHPRPDSYQILRHRYDPDLRREERNPGTWQVPRRFKRFDVTLQRLPEGDSASDEDEDGDEGEVCFTTLHIGDYPVDEEVNEEVNEVGNFVDAFFQMDHFQGLRTKLASRLSKVDNLKDVQDLSGDHAETASGEHRRIPKVKVDKRLKQLRPLAMSCSERELSILACSIEEIFQSKEVDAMAQTLSVQEMACLQGVGGTDWEKYKMSKVPDRKMRDFIGNSNGSLKCIKLAMGYLKTRSVSGRLQRGGEFLGVRLESLEEDVDNPYHEAQFEFDDGGMRGLAAAVVWIGLVYRCSREPPDLLSQPAVKELIQSMLNLPSLRKNQAEDRQMAMIQRIIKQNVDAKKMAVSSYEWAMILRSFQKQSGNESLKAADCIKIYNDTPEVVSHGSASDKSGSGSLMIDGKKSWAIKHWYEATGPEALEEVSIALKDAPFQHGPWGEPLSMMRLLFVGSAANLSASPESEAMPALEEASITIDWSLTLTEAAQGMLFRRVRLQFDRATAIVDEVSDRKKYRMSEDDLTTLRNIMALWDQIQVFCSTRVPGFDQLDAALRNNSHRDSDIRELLDERPQVFAVSMLASAREAAMKELKKQEEVATLEVEQQKIEVREARWKFFTCALEKDQNTLLQIDAAPSKLEAVRHRKAMAWKMEQAKNGEKIIKSYLNKFLRSEIVEKVEHAQQLVNEYRTFVAGANEVSESTVHILAVADLNVPWAKAKEHLSELCSAIQFTNDLNPCKHAALIELPEIAKKTSKRGLCDEETEVQNECWSLRQVCDSRWMCPFDVHPSAEHQTGRKRFNQGRFVTNKEGAETNAWTNFSELGVCGRPLGDQKIFMPLSKDLLLPESLSAEEDLRFAERQRPSPETVAAQKGKDRWMTLLRSALTMVGNYDMTNTPVIILNFTSYVEDAFALRLADERLKGGFETKNLFYLSVTWLSQDTFGGARLLREVADAWIQQKFSHAGQKYTNEVPELTDCEINAIPGARTRLSGLDAVEFTVLERVGDRFQIKSDEHRYWTSQGGKFAESYESLRAEHEEILSVQRLGLGPSARQEREEAAAETAEPSTNSGATCEVLDSLDALKSQYGVQAEVVSEVAGINILVAKDASIWLLSTKEKKHVPKYSLLGGYGTGQYVASSDAGEGVDFNVTSDSTTVQLDMSSFRAEGSGVSTMTMYKMLLLAEREHNMTTHTVTWLKVQRKDQVEAGTDGFDISVKTPMKFKCLSDPRASSEGPKTTCKNVFAQCLKSTSTGTTIGKCFRFRYERIGGTFKVQRPYVVTLVALCLEHGKPMKVASL</sequence>
<reference evidence="2 3" key="1">
    <citation type="submission" date="2024-02" db="EMBL/GenBank/DDBJ databases">
        <authorList>
            <person name="Chen Y."/>
            <person name="Shah S."/>
            <person name="Dougan E. K."/>
            <person name="Thang M."/>
            <person name="Chan C."/>
        </authorList>
    </citation>
    <scope>NUCLEOTIDE SEQUENCE [LARGE SCALE GENOMIC DNA]</scope>
</reference>
<dbReference type="EMBL" id="CAXAMN010027805">
    <property type="protein sequence ID" value="CAK9113109.1"/>
    <property type="molecule type" value="Genomic_DNA"/>
</dbReference>
<organism evidence="2 3">
    <name type="scientific">Durusdinium trenchii</name>
    <dbReference type="NCBI Taxonomy" id="1381693"/>
    <lineage>
        <taxon>Eukaryota</taxon>
        <taxon>Sar</taxon>
        <taxon>Alveolata</taxon>
        <taxon>Dinophyceae</taxon>
        <taxon>Suessiales</taxon>
        <taxon>Symbiodiniaceae</taxon>
        <taxon>Durusdinium</taxon>
    </lineage>
</organism>
<evidence type="ECO:0000313" key="3">
    <source>
        <dbReference type="Proteomes" id="UP001642484"/>
    </source>
</evidence>
<dbReference type="InterPro" id="IPR057191">
    <property type="entry name" value="DUF7869"/>
</dbReference>
<name>A0ABP0SL30_9DINO</name>
<comment type="caution">
    <text evidence="2">The sequence shown here is derived from an EMBL/GenBank/DDBJ whole genome shotgun (WGS) entry which is preliminary data.</text>
</comment>
<proteinExistence type="predicted"/>